<reference evidence="2 3" key="1">
    <citation type="submission" date="2017-03" db="EMBL/GenBank/DDBJ databases">
        <title>Genome of the blue death feigning beetle - Asbolus verrucosus.</title>
        <authorList>
            <person name="Rider S.D."/>
        </authorList>
    </citation>
    <scope>NUCLEOTIDE SEQUENCE [LARGE SCALE GENOMIC DNA]</scope>
    <source>
        <strain evidence="2">Butters</strain>
        <tissue evidence="2">Head and leg muscle</tissue>
    </source>
</reference>
<evidence type="ECO:0008006" key="4">
    <source>
        <dbReference type="Google" id="ProtNLM"/>
    </source>
</evidence>
<evidence type="ECO:0000313" key="2">
    <source>
        <dbReference type="EMBL" id="RZC41462.1"/>
    </source>
</evidence>
<comment type="caution">
    <text evidence="2">The sequence shown here is derived from an EMBL/GenBank/DDBJ whole genome shotgun (WGS) entry which is preliminary data.</text>
</comment>
<accession>A0A482W8I8</accession>
<keyword evidence="1" id="KW-0472">Membrane</keyword>
<name>A0A482W8I8_ASBVE</name>
<dbReference type="OrthoDB" id="6717081at2759"/>
<evidence type="ECO:0000313" key="3">
    <source>
        <dbReference type="Proteomes" id="UP000292052"/>
    </source>
</evidence>
<feature type="transmembrane region" description="Helical" evidence="1">
    <location>
        <begin position="96"/>
        <end position="121"/>
    </location>
</feature>
<keyword evidence="1" id="KW-1133">Transmembrane helix</keyword>
<keyword evidence="1" id="KW-0812">Transmembrane</keyword>
<dbReference type="AlphaFoldDB" id="A0A482W8I8"/>
<proteinExistence type="predicted"/>
<feature type="non-terminal residue" evidence="2">
    <location>
        <position position="203"/>
    </location>
</feature>
<gene>
    <name evidence="2" type="ORF">BDFB_007430</name>
</gene>
<feature type="transmembrane region" description="Helical" evidence="1">
    <location>
        <begin position="35"/>
        <end position="59"/>
    </location>
</feature>
<protein>
    <recommendedName>
        <fullName evidence="4">7tm 6 domain containing protein</fullName>
    </recommendedName>
</protein>
<sequence>MVYFYLPIGGHNDNIYYAEYLFERILPKYSAYLCYIYYATFPFLQYMMMFNSILLLYILTQLKFQIYFLSELMQNIGKDYNEIEDSEFMERQFNDVCYLPLIGCMGLAIVAFLCLFFSIIVRFLQSLKILENAANCRWTSWSHANRKSLLIVMTNAQKPFIIGTAFYICEYPFIITAGKFVSSVCFFFLELAKMRETQEMAHV</sequence>
<dbReference type="Proteomes" id="UP000292052">
    <property type="component" value="Unassembled WGS sequence"/>
</dbReference>
<dbReference type="EMBL" id="QDEB01016860">
    <property type="protein sequence ID" value="RZC41462.1"/>
    <property type="molecule type" value="Genomic_DNA"/>
</dbReference>
<evidence type="ECO:0000256" key="1">
    <source>
        <dbReference type="SAM" id="Phobius"/>
    </source>
</evidence>
<keyword evidence="3" id="KW-1185">Reference proteome</keyword>
<organism evidence="2 3">
    <name type="scientific">Asbolus verrucosus</name>
    <name type="common">Desert ironclad beetle</name>
    <dbReference type="NCBI Taxonomy" id="1661398"/>
    <lineage>
        <taxon>Eukaryota</taxon>
        <taxon>Metazoa</taxon>
        <taxon>Ecdysozoa</taxon>
        <taxon>Arthropoda</taxon>
        <taxon>Hexapoda</taxon>
        <taxon>Insecta</taxon>
        <taxon>Pterygota</taxon>
        <taxon>Neoptera</taxon>
        <taxon>Endopterygota</taxon>
        <taxon>Coleoptera</taxon>
        <taxon>Polyphaga</taxon>
        <taxon>Cucujiformia</taxon>
        <taxon>Tenebrionidae</taxon>
        <taxon>Pimeliinae</taxon>
        <taxon>Asbolus</taxon>
    </lineage>
</organism>
<feature type="transmembrane region" description="Helical" evidence="1">
    <location>
        <begin position="173"/>
        <end position="192"/>
    </location>
</feature>